<gene>
    <name evidence="2" type="ORF">DmAi_09900</name>
</gene>
<protein>
    <recommendedName>
        <fullName evidence="1">Hedgehog/Intein (Hint) domain-containing protein</fullName>
    </recommendedName>
</protein>
<evidence type="ECO:0000313" key="2">
    <source>
        <dbReference type="EMBL" id="GFE92931.1"/>
    </source>
</evidence>
<name>A0A6V8I616_9PROT</name>
<sequence length="567" mass="61074">MSNTYLWTGAQNTEWNNPNNWNVVNGTNVTTQTGVPGATDSILIMSGNSLNQAGYTYNGDANAMNNAVKNMTPTLSGSTPVTVANVTLGGNGGPATLITGSTPFTVTGTLEDPQSAGFRNAQGGTYSLQGTDIHIVHLNWGTGGNVSYGTSSTPANITVDWMSGAGQNDNGNKSVITVTKGYDVDNSGTPAFRDGNNGNNNWNIKYASGAEKRNPNACFLSGSAIRTPEGDVAVENIKIGDEVVTFDWKNNRYAAKPVVWVGKARATVRPALHDDEAGYPVRVLKDAVSDGVPYKDMLITAEHCLFFKGKFVPVRMLVNGASIFYDKSITSYDYYHVETEQHSVITADGMLTESYLDTGNRSSFRQEGRVVALHGTARTWEKDAGAPLCVDRAFVETLFRMLEWREDSVAGSQTSANAPALTQDPDLHLVTETDAVIRPMRKAAHHYSFMLPPGTQSVRIVSRTSRPADVTGPFVDDRRSMGVAVAEIHLFCAKSQHDISAHRQAVKPAGWYPSEGAQCVWTNGDAELPLGDYLTEGKMGILSLQILAAGPYIIRAEETAETQVKTA</sequence>
<dbReference type="Gene3D" id="2.170.16.10">
    <property type="entry name" value="Hedgehog/Intein (Hint) domain"/>
    <property type="match status" value="1"/>
</dbReference>
<evidence type="ECO:0000259" key="1">
    <source>
        <dbReference type="Pfam" id="PF13403"/>
    </source>
</evidence>
<dbReference type="EMBL" id="BLJP01000002">
    <property type="protein sequence ID" value="GFE92931.1"/>
    <property type="molecule type" value="Genomic_DNA"/>
</dbReference>
<reference evidence="2 3" key="1">
    <citation type="journal article" date="2020" name="Cell Rep.">
        <title>Local necrotic cells trigger systemic immune activation via gut microbiome dysbiosis in Drosophila.</title>
        <authorList>
            <person name="Kosakamoto H."/>
            <person name="Yamauchi T."/>
            <person name="Akuzawa-Tokita Y."/>
            <person name="Nishimura K."/>
            <person name="Soga T."/>
            <person name="Murakami T."/>
            <person name="Mori H."/>
            <person name="Yamamoto K."/>
            <person name="Miyazaki R."/>
            <person name="Koto A."/>
            <person name="Miura M."/>
            <person name="Obata F."/>
        </authorList>
    </citation>
    <scope>NUCLEOTIDE SEQUENCE [LARGE SCALE GENOMIC DNA]</scope>
    <source>
        <strain evidence="2 3">Ai</strain>
    </source>
</reference>
<proteinExistence type="predicted"/>
<dbReference type="OrthoDB" id="7284755at2"/>
<comment type="caution">
    <text evidence="2">The sequence shown here is derived from an EMBL/GenBank/DDBJ whole genome shotgun (WGS) entry which is preliminary data.</text>
</comment>
<feature type="domain" description="Hedgehog/Intein (Hint)" evidence="1">
    <location>
        <begin position="218"/>
        <end position="358"/>
    </location>
</feature>
<dbReference type="AlphaFoldDB" id="A0A6V8I616"/>
<dbReference type="RefSeq" id="WP_086655032.1">
    <property type="nucleotide sequence ID" value="NZ_BLJP01000002.1"/>
</dbReference>
<organism evidence="2 3">
    <name type="scientific">Acetobacter persici</name>
    <dbReference type="NCBI Taxonomy" id="1076596"/>
    <lineage>
        <taxon>Bacteria</taxon>
        <taxon>Pseudomonadati</taxon>
        <taxon>Pseudomonadota</taxon>
        <taxon>Alphaproteobacteria</taxon>
        <taxon>Acetobacterales</taxon>
        <taxon>Acetobacteraceae</taxon>
        <taxon>Acetobacter</taxon>
    </lineage>
</organism>
<keyword evidence="3" id="KW-1185">Reference proteome</keyword>
<evidence type="ECO:0000313" key="3">
    <source>
        <dbReference type="Proteomes" id="UP000548726"/>
    </source>
</evidence>
<dbReference type="SUPFAM" id="SSF51294">
    <property type="entry name" value="Hedgehog/intein (Hint) domain"/>
    <property type="match status" value="1"/>
</dbReference>
<dbReference type="InterPro" id="IPR036844">
    <property type="entry name" value="Hint_dom_sf"/>
</dbReference>
<dbReference type="Proteomes" id="UP000548726">
    <property type="component" value="Unassembled WGS sequence"/>
</dbReference>
<accession>A0A6V8I616</accession>
<dbReference type="InterPro" id="IPR028992">
    <property type="entry name" value="Hedgehog/Intein_dom"/>
</dbReference>
<dbReference type="Pfam" id="PF13403">
    <property type="entry name" value="Hint_2"/>
    <property type="match status" value="1"/>
</dbReference>